<dbReference type="PANTHER" id="PTHR44942">
    <property type="entry name" value="METHYLTRANSF_11 DOMAIN-CONTAINING PROTEIN"/>
    <property type="match status" value="1"/>
</dbReference>
<accession>B0C886</accession>
<dbReference type="STRING" id="329726.AM1_3921"/>
<dbReference type="GO" id="GO:0032259">
    <property type="term" value="P:methylation"/>
    <property type="evidence" value="ECO:0007669"/>
    <property type="project" value="UniProtKB-KW"/>
</dbReference>
<gene>
    <name evidence="4" type="ordered locus">AM1_3921</name>
</gene>
<evidence type="ECO:0000313" key="5">
    <source>
        <dbReference type="Proteomes" id="UP000000268"/>
    </source>
</evidence>
<dbReference type="Proteomes" id="UP000000268">
    <property type="component" value="Chromosome"/>
</dbReference>
<name>B0C886_ACAM1</name>
<dbReference type="GO" id="GO:0008168">
    <property type="term" value="F:methyltransferase activity"/>
    <property type="evidence" value="ECO:0007669"/>
    <property type="project" value="UniProtKB-KW"/>
</dbReference>
<dbReference type="PANTHER" id="PTHR44942:SF4">
    <property type="entry name" value="METHYLTRANSFERASE TYPE 11 DOMAIN-CONTAINING PROTEIN"/>
    <property type="match status" value="1"/>
</dbReference>
<dbReference type="InterPro" id="IPR029063">
    <property type="entry name" value="SAM-dependent_MTases_sf"/>
</dbReference>
<organism evidence="4 5">
    <name type="scientific">Acaryochloris marina (strain MBIC 11017)</name>
    <dbReference type="NCBI Taxonomy" id="329726"/>
    <lineage>
        <taxon>Bacteria</taxon>
        <taxon>Bacillati</taxon>
        <taxon>Cyanobacteriota</taxon>
        <taxon>Cyanophyceae</taxon>
        <taxon>Acaryochloridales</taxon>
        <taxon>Acaryochloridaceae</taxon>
        <taxon>Acaryochloris</taxon>
    </lineage>
</organism>
<dbReference type="OrthoDB" id="421066at2"/>
<dbReference type="InterPro" id="IPR051052">
    <property type="entry name" value="Diverse_substrate_MTase"/>
</dbReference>
<keyword evidence="5" id="KW-1185">Reference proteome</keyword>
<dbReference type="KEGG" id="amr:AM1_3921"/>
<feature type="domain" description="Methyltransferase" evidence="3">
    <location>
        <begin position="2"/>
        <end position="96"/>
    </location>
</feature>
<proteinExistence type="predicted"/>
<dbReference type="SUPFAM" id="SSF53335">
    <property type="entry name" value="S-adenosyl-L-methionine-dependent methyltransferases"/>
    <property type="match status" value="1"/>
</dbReference>
<dbReference type="Pfam" id="PF13649">
    <property type="entry name" value="Methyltransf_25"/>
    <property type="match status" value="1"/>
</dbReference>
<protein>
    <submittedName>
        <fullName evidence="4">Methyltransferase, putative</fullName>
    </submittedName>
</protein>
<keyword evidence="1 4" id="KW-0489">Methyltransferase</keyword>
<keyword evidence="2 4" id="KW-0808">Transferase</keyword>
<evidence type="ECO:0000256" key="1">
    <source>
        <dbReference type="ARBA" id="ARBA00022603"/>
    </source>
</evidence>
<evidence type="ECO:0000313" key="4">
    <source>
        <dbReference type="EMBL" id="ABW28906.1"/>
    </source>
</evidence>
<evidence type="ECO:0000256" key="2">
    <source>
        <dbReference type="ARBA" id="ARBA00022679"/>
    </source>
</evidence>
<dbReference type="CDD" id="cd02440">
    <property type="entry name" value="AdoMet_MTases"/>
    <property type="match status" value="1"/>
</dbReference>
<dbReference type="eggNOG" id="COG2890">
    <property type="taxonomic scope" value="Bacteria"/>
</dbReference>
<sequence length="116" mass="12566">MLELGCGAGNLGIAFAQIGYTVAGVDIAPTAISWAVENAAKAKVKVNFLYGDVLTLTEIEDASFDIAVDGRCYHCIIGKDRTQFLHTAHRILKPNGILTNHHHDVQSSARQLTTQF</sequence>
<evidence type="ECO:0000259" key="3">
    <source>
        <dbReference type="Pfam" id="PF13649"/>
    </source>
</evidence>
<dbReference type="Gene3D" id="3.40.50.150">
    <property type="entry name" value="Vaccinia Virus protein VP39"/>
    <property type="match status" value="1"/>
</dbReference>
<dbReference type="EMBL" id="CP000828">
    <property type="protein sequence ID" value="ABW28906.1"/>
    <property type="molecule type" value="Genomic_DNA"/>
</dbReference>
<dbReference type="HOGENOM" id="CLU_2091438_0_0_3"/>
<dbReference type="InterPro" id="IPR041698">
    <property type="entry name" value="Methyltransf_25"/>
</dbReference>
<reference evidence="4 5" key="1">
    <citation type="journal article" date="2008" name="Proc. Natl. Acad. Sci. U.S.A.">
        <title>Niche adaptation and genome expansion in the chlorophyll d-producing cyanobacterium Acaryochloris marina.</title>
        <authorList>
            <person name="Swingley W.D."/>
            <person name="Chen M."/>
            <person name="Cheung P.C."/>
            <person name="Conrad A.L."/>
            <person name="Dejesa L.C."/>
            <person name="Hao J."/>
            <person name="Honchak B.M."/>
            <person name="Karbach L.E."/>
            <person name="Kurdoglu A."/>
            <person name="Lahiri S."/>
            <person name="Mastrian S.D."/>
            <person name="Miyashita H."/>
            <person name="Page L."/>
            <person name="Ramakrishna P."/>
            <person name="Satoh S."/>
            <person name="Sattley W.M."/>
            <person name="Shimada Y."/>
            <person name="Taylor H.L."/>
            <person name="Tomo T."/>
            <person name="Tsuchiya T."/>
            <person name="Wang Z.T."/>
            <person name="Raymond J."/>
            <person name="Mimuro M."/>
            <person name="Blankenship R.E."/>
            <person name="Touchman J.W."/>
        </authorList>
    </citation>
    <scope>NUCLEOTIDE SEQUENCE [LARGE SCALE GENOMIC DNA]</scope>
    <source>
        <strain evidence="5">MBIC 11017</strain>
    </source>
</reference>
<dbReference type="AlphaFoldDB" id="B0C886"/>